<reference evidence="12" key="1">
    <citation type="submission" date="2021-02" db="EMBL/GenBank/DDBJ databases">
        <authorList>
            <person name="Nowell W R."/>
        </authorList>
    </citation>
    <scope>NUCLEOTIDE SEQUENCE</scope>
    <source>
        <strain evidence="12">Ploen Becks lab</strain>
    </source>
</reference>
<evidence type="ECO:0000256" key="3">
    <source>
        <dbReference type="ARBA" id="ARBA00022737"/>
    </source>
</evidence>
<accession>A0A814AXA1</accession>
<evidence type="ECO:0000256" key="5">
    <source>
        <dbReference type="ARBA" id="ARBA00022833"/>
    </source>
</evidence>
<evidence type="ECO:0000256" key="10">
    <source>
        <dbReference type="SAM" id="MobiDB-lite"/>
    </source>
</evidence>
<dbReference type="PROSITE" id="PS50297">
    <property type="entry name" value="ANK_REP_REGION"/>
    <property type="match status" value="2"/>
</dbReference>
<dbReference type="OrthoDB" id="10033229at2759"/>
<dbReference type="SUPFAM" id="SSF48403">
    <property type="entry name" value="Ankyrin repeat"/>
    <property type="match status" value="1"/>
</dbReference>
<dbReference type="GO" id="GO:0005929">
    <property type="term" value="C:cilium"/>
    <property type="evidence" value="ECO:0007669"/>
    <property type="project" value="UniProtKB-SubCell"/>
</dbReference>
<evidence type="ECO:0000256" key="1">
    <source>
        <dbReference type="ARBA" id="ARBA00004138"/>
    </source>
</evidence>
<dbReference type="AlphaFoldDB" id="A0A814AXA1"/>
<dbReference type="PANTHER" id="PTHR16058">
    <property type="entry name" value="DOUBLE ZINC RIBBON AND ANKYRIN REPEAT-CONTAINING PROTEIN 1"/>
    <property type="match status" value="1"/>
</dbReference>
<dbReference type="SMART" id="SM00248">
    <property type="entry name" value="ANK"/>
    <property type="match status" value="4"/>
</dbReference>
<evidence type="ECO:0000256" key="8">
    <source>
        <dbReference type="ARBA" id="ARBA00039856"/>
    </source>
</evidence>
<keyword evidence="3" id="KW-0677">Repeat</keyword>
<evidence type="ECO:0000256" key="2">
    <source>
        <dbReference type="ARBA" id="ARBA00022723"/>
    </source>
</evidence>
<feature type="domain" description="DZANK-type" evidence="11">
    <location>
        <begin position="358"/>
        <end position="406"/>
    </location>
</feature>
<name>A0A814AXA1_9BILA</name>
<evidence type="ECO:0000256" key="4">
    <source>
        <dbReference type="ARBA" id="ARBA00022771"/>
    </source>
</evidence>
<evidence type="ECO:0000313" key="12">
    <source>
        <dbReference type="EMBL" id="CAF0921392.1"/>
    </source>
</evidence>
<dbReference type="InterPro" id="IPR026876">
    <property type="entry name" value="Fn3_assoc_repeat"/>
</dbReference>
<protein>
    <recommendedName>
        <fullName evidence="8">Double zinc ribbon and ankyrin repeat-containing protein 1</fullName>
    </recommendedName>
</protein>
<dbReference type="Pfam" id="PF12796">
    <property type="entry name" value="Ank_2"/>
    <property type="match status" value="1"/>
</dbReference>
<dbReference type="InterPro" id="IPR025874">
    <property type="entry name" value="DZR"/>
</dbReference>
<comment type="subcellular location">
    <subcellularLocation>
        <location evidence="1">Cell projection</location>
        <location evidence="1">Cilium</location>
    </subcellularLocation>
</comment>
<sequence length="779" mass="86460">MTAGSIAVPTIVPLRAPVPGKLKNIIDTQTPIELRTETPGAEIFFTVDGSKPDHFAALGADRNTLKYTKPFKLREGKVNVKAIAVSRDGARESHIVTKCFEVEKSLEKENQDKKATKKDYDFIDDLERERKKEISKKRGILKKIVETNNTTYRSDAGSLSDPESARYNKETKFLGQRFSKTSHFSNDTKNSTVNFAPLDEDFSTRKIVLPDSSVQTLRLQRETDFLKCIYCFATRPQDPSARYCSECGKNLPSIPQAKMIPPTSGQLGTCFYCRSIVPFNTSICVICENPISPQLQPQAPIKLQPKIICPNCTTSNPANYSSCVACDKKFTPGTTVHPVDLALSAPQNPTPSGKNPTCSQCFRINRNDARFCDWCGAKPQRQMCPLECNRCGASNNPYTKFCSSCGTLIQPPTNQNPSATILASNSTTQPAWLSNIDSKAMTILNKQYSTASTQTYGIYYTSSKGLENKYEKEEKGLKLDREFLERRPALTVISAGRGYWRQQMDHICAHLKAFAHNNAEFRALVSEPRLGKINTAKVDIDSSWCTVTATFPIRNNSTKDAFNSSALIDNAFKNGSILSKMDYDYMAAKVAGRDSSLSDTESASENESYRSEESKKIRKKKSVEKYDDKLSGEDRQLVKELSKTGRGRSKEVEYLLKEGANPNAVTKDGLSMLHLAIRNRHIDAIPVLIKNSADIKAKIPPRGNTVLHEAVLMGPESSTVIRMLLDFGASPSWKNSKNETPFDLAVKENNTAAVNLLGEQVGSDMIASYLKTKPNDIRP</sequence>
<comment type="caution">
    <text evidence="12">The sequence shown here is derived from an EMBL/GenBank/DDBJ whole genome shotgun (WGS) entry which is preliminary data.</text>
</comment>
<dbReference type="Gene3D" id="1.25.40.20">
    <property type="entry name" value="Ankyrin repeat-containing domain"/>
    <property type="match status" value="1"/>
</dbReference>
<dbReference type="Pfam" id="PF12773">
    <property type="entry name" value="DZR"/>
    <property type="match status" value="1"/>
</dbReference>
<evidence type="ECO:0000256" key="7">
    <source>
        <dbReference type="ARBA" id="ARBA00023273"/>
    </source>
</evidence>
<keyword evidence="2" id="KW-0479">Metal-binding</keyword>
<feature type="compositionally biased region" description="Polar residues" evidence="10">
    <location>
        <begin position="596"/>
        <end position="606"/>
    </location>
</feature>
<keyword evidence="4" id="KW-0863">Zinc-finger</keyword>
<dbReference type="PROSITE" id="PS50088">
    <property type="entry name" value="ANK_REPEAT"/>
    <property type="match status" value="2"/>
</dbReference>
<dbReference type="Proteomes" id="UP000663879">
    <property type="component" value="Unassembled WGS sequence"/>
</dbReference>
<feature type="repeat" description="ANK" evidence="9">
    <location>
        <begin position="702"/>
        <end position="736"/>
    </location>
</feature>
<gene>
    <name evidence="12" type="ORF">OXX778_LOCUS12402</name>
</gene>
<evidence type="ECO:0000256" key="6">
    <source>
        <dbReference type="ARBA" id="ARBA00023043"/>
    </source>
</evidence>
<evidence type="ECO:0000259" key="11">
    <source>
        <dbReference type="Pfam" id="PF12773"/>
    </source>
</evidence>
<dbReference type="Pfam" id="PF13287">
    <property type="entry name" value="Fn3_assoc"/>
    <property type="match status" value="1"/>
</dbReference>
<evidence type="ECO:0000313" key="13">
    <source>
        <dbReference type="Proteomes" id="UP000663879"/>
    </source>
</evidence>
<proteinExistence type="predicted"/>
<keyword evidence="5" id="KW-0862">Zinc</keyword>
<dbReference type="PANTHER" id="PTHR16058:SF4">
    <property type="entry name" value="DOUBLE ZINC RIBBON AND ANKYRIN REPEAT-CONTAINING PROTEIN 1"/>
    <property type="match status" value="1"/>
</dbReference>
<dbReference type="EMBL" id="CAJNOC010002243">
    <property type="protein sequence ID" value="CAF0921392.1"/>
    <property type="molecule type" value="Genomic_DNA"/>
</dbReference>
<organism evidence="12 13">
    <name type="scientific">Brachionus calyciflorus</name>
    <dbReference type="NCBI Taxonomy" id="104777"/>
    <lineage>
        <taxon>Eukaryota</taxon>
        <taxon>Metazoa</taxon>
        <taxon>Spiralia</taxon>
        <taxon>Gnathifera</taxon>
        <taxon>Rotifera</taxon>
        <taxon>Eurotatoria</taxon>
        <taxon>Monogononta</taxon>
        <taxon>Pseudotrocha</taxon>
        <taxon>Ploima</taxon>
        <taxon>Brachionidae</taxon>
        <taxon>Brachionus</taxon>
    </lineage>
</organism>
<keyword evidence="13" id="KW-1185">Reference proteome</keyword>
<dbReference type="InterPro" id="IPR052481">
    <property type="entry name" value="DZAN1"/>
</dbReference>
<evidence type="ECO:0000256" key="9">
    <source>
        <dbReference type="PROSITE-ProRule" id="PRU00023"/>
    </source>
</evidence>
<dbReference type="GO" id="GO:0008270">
    <property type="term" value="F:zinc ion binding"/>
    <property type="evidence" value="ECO:0007669"/>
    <property type="project" value="UniProtKB-KW"/>
</dbReference>
<feature type="region of interest" description="Disordered" evidence="10">
    <location>
        <begin position="596"/>
        <end position="621"/>
    </location>
</feature>
<keyword evidence="7" id="KW-0966">Cell projection</keyword>
<dbReference type="InterPro" id="IPR002110">
    <property type="entry name" value="Ankyrin_rpt"/>
</dbReference>
<keyword evidence="6 9" id="KW-0040">ANK repeat</keyword>
<dbReference type="InterPro" id="IPR036770">
    <property type="entry name" value="Ankyrin_rpt-contain_sf"/>
</dbReference>
<feature type="repeat" description="ANK" evidence="9">
    <location>
        <begin position="668"/>
        <end position="700"/>
    </location>
</feature>